<dbReference type="Proteomes" id="UP000698242">
    <property type="component" value="Unassembled WGS sequence"/>
</dbReference>
<keyword evidence="3" id="KW-1185">Reference proteome</keyword>
<evidence type="ECO:0000313" key="3">
    <source>
        <dbReference type="Proteomes" id="UP000698242"/>
    </source>
</evidence>
<evidence type="ECO:0008006" key="4">
    <source>
        <dbReference type="Google" id="ProtNLM"/>
    </source>
</evidence>
<comment type="caution">
    <text evidence="2">The sequence shown here is derived from an EMBL/GenBank/DDBJ whole genome shotgun (WGS) entry which is preliminary data.</text>
</comment>
<proteinExistence type="predicted"/>
<protein>
    <recommendedName>
        <fullName evidence="4">DUF4177 domain-containing protein</fullName>
    </recommendedName>
</protein>
<feature type="region of interest" description="Disordered" evidence="1">
    <location>
        <begin position="91"/>
        <end position="204"/>
    </location>
</feature>
<dbReference type="RefSeq" id="WP_159966200.1">
    <property type="nucleotide sequence ID" value="NZ_APKE01000033.1"/>
</dbReference>
<feature type="compositionally biased region" description="Basic and acidic residues" evidence="1">
    <location>
        <begin position="188"/>
        <end position="204"/>
    </location>
</feature>
<organism evidence="2 3">
    <name type="scientific">Profundibacterium mesophilum KAUST100406-0324</name>
    <dbReference type="NCBI Taxonomy" id="1037889"/>
    <lineage>
        <taxon>Bacteria</taxon>
        <taxon>Pseudomonadati</taxon>
        <taxon>Pseudomonadota</taxon>
        <taxon>Alphaproteobacteria</taxon>
        <taxon>Rhodobacterales</taxon>
        <taxon>Roseobacteraceae</taxon>
        <taxon>Profundibacterium</taxon>
    </lineage>
</organism>
<evidence type="ECO:0000313" key="2">
    <source>
        <dbReference type="EMBL" id="KAF0674973.1"/>
    </source>
</evidence>
<dbReference type="EMBL" id="APKE01000033">
    <property type="protein sequence ID" value="KAF0674973.1"/>
    <property type="molecule type" value="Genomic_DNA"/>
</dbReference>
<dbReference type="OrthoDB" id="7658888at2"/>
<sequence>MAYYEYKVVPAPRTAPRAKGVKGTENRFAHGLTEVMNTHSAEGWEYHRAESLTCQGRRGLFSRAPSSTQEVLVFRRWVEAPDTVFDFGGRLRERERSATPEELGAELGRGTQSAEPARRAEPRPSSAPAAHGRAPAETGPRLGPAPGNAHVATSPASISPPGKPPAGRTPAITADREPGHAPTLGPARGEDEGGLHRFPGSERS</sequence>
<accession>A0A921NT30</accession>
<name>A0A921NT30_9RHOB</name>
<reference evidence="2" key="1">
    <citation type="submission" date="2013-03" db="EMBL/GenBank/DDBJ databases">
        <title>Genome Sequence of the Profundibacterium mesophilum strain KAUST100406-0324T from Red Sea, a novel genus in the family Rhodobacteraceae.</title>
        <authorList>
            <person name="Essack M."/>
            <person name="Alam I."/>
            <person name="Lafi F."/>
            <person name="Alawi W."/>
            <person name="Kamanu F."/>
            <person name="Al-Suwailem A."/>
            <person name="Lee O.O."/>
            <person name="Xu Y."/>
            <person name="Bajic V."/>
            <person name="Qian P.-Y."/>
            <person name="Archer J."/>
        </authorList>
    </citation>
    <scope>NUCLEOTIDE SEQUENCE</scope>
    <source>
        <strain evidence="2">KAUST100406-0324</strain>
    </source>
</reference>
<evidence type="ECO:0000256" key="1">
    <source>
        <dbReference type="SAM" id="MobiDB-lite"/>
    </source>
</evidence>
<dbReference type="AlphaFoldDB" id="A0A921NT30"/>
<gene>
    <name evidence="2" type="ORF">PMES_02682</name>
</gene>